<evidence type="ECO:0000313" key="14">
    <source>
        <dbReference type="EMBL" id="ESO11636.1"/>
    </source>
</evidence>
<evidence type="ECO:0000256" key="3">
    <source>
        <dbReference type="ARBA" id="ARBA00022679"/>
    </source>
</evidence>
<dbReference type="InParanoid" id="T1G0M2"/>
<keyword evidence="12" id="KW-0472">Membrane</keyword>
<evidence type="ECO:0000313" key="15">
    <source>
        <dbReference type="EnsemblMetazoa" id="HelroP71489"/>
    </source>
</evidence>
<sequence length="461" mass="52817">MGAWKGWGATNNNNVPCSLQEVMNEQLAVQLQAEDMKHALINGGGGGASNENDTSNDLLIASLLQQEFDESHDKQLRREQDKWNGQSKVKLSFDNHRTVHPALRDETDFDESCFSVFSNADTTPQFNKFGISGKGKNIITKHDPIICARKNASKIVENFPPELETGDGTDFDMRLPNNVYNRLKVQSMIEIKRTNRYHEKKEHSTQLSALDMKTKVLLYKMQQSGLWNSLNGVISTGKESIVFHASGGRYLYCICVVLIMIIRLLSLLFRCDYVKGDLRFFKDEFKKQNPRKIMKIWAEKEELNLKRMQRFNLPCPEPLALKKHILVMTFIGESQVAAPKLSEAPLSLEQYHDAYSQCVDILTRMYKECKLVHADFSEFNTLWHRGVVYVIDVAQSVDHMHQKALEFLIRDCQNLTKFYTKRGVADVLTWQELFNNITDLNITGDGMDFIAQVGTFMILRS</sequence>
<keyword evidence="12" id="KW-0812">Transmembrane</keyword>
<dbReference type="eggNOG" id="KOG2269">
    <property type="taxonomic scope" value="Eukaryota"/>
</dbReference>
<proteinExistence type="inferred from homology"/>
<keyword evidence="5 11" id="KW-0547">Nucleotide-binding</keyword>
<evidence type="ECO:0000256" key="8">
    <source>
        <dbReference type="ARBA" id="ARBA00022842"/>
    </source>
</evidence>
<keyword evidence="4 11" id="KW-0479">Metal-binding</keyword>
<keyword evidence="6 11" id="KW-0418">Kinase</keyword>
<comment type="similarity">
    <text evidence="1 11">Belongs to the protein kinase superfamily. RIO-type Ser/Thr kinase family.</text>
</comment>
<evidence type="ECO:0000256" key="10">
    <source>
        <dbReference type="ARBA" id="ARBA00048679"/>
    </source>
</evidence>
<evidence type="ECO:0000313" key="16">
    <source>
        <dbReference type="Proteomes" id="UP000015101"/>
    </source>
</evidence>
<dbReference type="PANTHER" id="PTHR45723">
    <property type="entry name" value="SERINE/THREONINE-PROTEIN KINASE RIO1"/>
    <property type="match status" value="1"/>
</dbReference>
<dbReference type="EC" id="2.7.11.1" evidence="11"/>
<protein>
    <recommendedName>
        <fullName evidence="11">Serine/threonine-protein kinase RIO3</fullName>
        <ecNumber evidence="11">2.7.11.1</ecNumber>
    </recommendedName>
</protein>
<dbReference type="PIRSF" id="PIRSF038146">
    <property type="entry name" value="Ser/Thr_PK_RIO3"/>
    <property type="match status" value="1"/>
</dbReference>
<evidence type="ECO:0000256" key="2">
    <source>
        <dbReference type="ARBA" id="ARBA00022527"/>
    </source>
</evidence>
<dbReference type="InterPro" id="IPR051272">
    <property type="entry name" value="RIO-type_Ser/Thr_kinase"/>
</dbReference>
<dbReference type="STRING" id="6412.T1G0M2"/>
<dbReference type="KEGG" id="hro:HELRODRAFT_71489"/>
<evidence type="ECO:0000256" key="7">
    <source>
        <dbReference type="ARBA" id="ARBA00022840"/>
    </source>
</evidence>
<comment type="cofactor">
    <cofactor evidence="11">
        <name>Mg(2+)</name>
        <dbReference type="ChEBI" id="CHEBI:18420"/>
    </cofactor>
</comment>
<dbReference type="CTD" id="20214620"/>
<dbReference type="InterPro" id="IPR018935">
    <property type="entry name" value="RIO_kinase_CS"/>
</dbReference>
<name>T1G0M2_HELRO</name>
<dbReference type="GO" id="GO:0030688">
    <property type="term" value="C:preribosome, small subunit precursor"/>
    <property type="evidence" value="ECO:0000318"/>
    <property type="project" value="GO_Central"/>
</dbReference>
<dbReference type="FunCoup" id="T1G0M2">
    <property type="interactions" value="782"/>
</dbReference>
<reference evidence="15" key="3">
    <citation type="submission" date="2015-06" db="UniProtKB">
        <authorList>
            <consortium name="EnsemblMetazoa"/>
        </authorList>
    </citation>
    <scope>IDENTIFICATION</scope>
</reference>
<dbReference type="OMA" id="SKCPWGA"/>
<dbReference type="InterPro" id="IPR018934">
    <property type="entry name" value="RIO_dom"/>
</dbReference>
<dbReference type="Gene3D" id="1.10.510.10">
    <property type="entry name" value="Transferase(Phosphotransferase) domain 1"/>
    <property type="match status" value="1"/>
</dbReference>
<accession>T1G0M2</accession>
<evidence type="ECO:0000256" key="9">
    <source>
        <dbReference type="ARBA" id="ARBA00047899"/>
    </source>
</evidence>
<evidence type="ECO:0000256" key="4">
    <source>
        <dbReference type="ARBA" id="ARBA00022723"/>
    </source>
</evidence>
<keyword evidence="7" id="KW-0067">ATP-binding</keyword>
<reference evidence="14 16" key="2">
    <citation type="journal article" date="2013" name="Nature">
        <title>Insights into bilaterian evolution from three spiralian genomes.</title>
        <authorList>
            <person name="Simakov O."/>
            <person name="Marletaz F."/>
            <person name="Cho S.J."/>
            <person name="Edsinger-Gonzales E."/>
            <person name="Havlak P."/>
            <person name="Hellsten U."/>
            <person name="Kuo D.H."/>
            <person name="Larsson T."/>
            <person name="Lv J."/>
            <person name="Arendt D."/>
            <person name="Savage R."/>
            <person name="Osoegawa K."/>
            <person name="de Jong P."/>
            <person name="Grimwood J."/>
            <person name="Chapman J.A."/>
            <person name="Shapiro H."/>
            <person name="Aerts A."/>
            <person name="Otillar R.P."/>
            <person name="Terry A.Y."/>
            <person name="Boore J.L."/>
            <person name="Grigoriev I.V."/>
            <person name="Lindberg D.R."/>
            <person name="Seaver E.C."/>
            <person name="Weisblat D.A."/>
            <person name="Putnam N.H."/>
            <person name="Rokhsar D.S."/>
        </authorList>
    </citation>
    <scope>NUCLEOTIDE SEQUENCE</scope>
</reference>
<dbReference type="InterPro" id="IPR011009">
    <property type="entry name" value="Kinase-like_dom_sf"/>
</dbReference>
<evidence type="ECO:0000256" key="1">
    <source>
        <dbReference type="ARBA" id="ARBA00009196"/>
    </source>
</evidence>
<evidence type="ECO:0000256" key="12">
    <source>
        <dbReference type="SAM" id="Phobius"/>
    </source>
</evidence>
<feature type="domain" description="RIO kinase" evidence="13">
    <location>
        <begin position="199"/>
        <end position="439"/>
    </location>
</feature>
<gene>
    <name evidence="15" type="primary">20214620</name>
    <name evidence="14" type="ORF">HELRODRAFT_71489</name>
</gene>
<dbReference type="Gene3D" id="3.30.200.20">
    <property type="entry name" value="Phosphorylase Kinase, domain 1"/>
    <property type="match status" value="1"/>
</dbReference>
<keyword evidence="16" id="KW-1185">Reference proteome</keyword>
<dbReference type="GO" id="GO:0030490">
    <property type="term" value="P:maturation of SSU-rRNA"/>
    <property type="evidence" value="ECO:0000318"/>
    <property type="project" value="GO_Central"/>
</dbReference>
<dbReference type="EnsemblMetazoa" id="HelroT71489">
    <property type="protein sequence ID" value="HelroP71489"/>
    <property type="gene ID" value="HelroG71489"/>
</dbReference>
<reference evidence="16" key="1">
    <citation type="submission" date="2012-12" db="EMBL/GenBank/DDBJ databases">
        <authorList>
            <person name="Hellsten U."/>
            <person name="Grimwood J."/>
            <person name="Chapman J.A."/>
            <person name="Shapiro H."/>
            <person name="Aerts A."/>
            <person name="Otillar R.P."/>
            <person name="Terry A.Y."/>
            <person name="Boore J.L."/>
            <person name="Simakov O."/>
            <person name="Marletaz F."/>
            <person name="Cho S.-J."/>
            <person name="Edsinger-Gonzales E."/>
            <person name="Havlak P."/>
            <person name="Kuo D.-H."/>
            <person name="Larsson T."/>
            <person name="Lv J."/>
            <person name="Arendt D."/>
            <person name="Savage R."/>
            <person name="Osoegawa K."/>
            <person name="de Jong P."/>
            <person name="Lindberg D.R."/>
            <person name="Seaver E.C."/>
            <person name="Weisblat D.A."/>
            <person name="Putnam N.H."/>
            <person name="Grigoriev I.V."/>
            <person name="Rokhsar D.S."/>
        </authorList>
    </citation>
    <scope>NUCLEOTIDE SEQUENCE</scope>
</reference>
<dbReference type="OrthoDB" id="205248at2759"/>
<dbReference type="GO" id="GO:0005829">
    <property type="term" value="C:cytosol"/>
    <property type="evidence" value="ECO:0000318"/>
    <property type="project" value="GO_Central"/>
</dbReference>
<dbReference type="Pfam" id="PF01163">
    <property type="entry name" value="RIO1"/>
    <property type="match status" value="1"/>
</dbReference>
<comment type="catalytic activity">
    <reaction evidence="10 11">
        <text>L-seryl-[protein] + ATP = O-phospho-L-seryl-[protein] + ADP + H(+)</text>
        <dbReference type="Rhea" id="RHEA:17989"/>
        <dbReference type="Rhea" id="RHEA-COMP:9863"/>
        <dbReference type="Rhea" id="RHEA-COMP:11604"/>
        <dbReference type="ChEBI" id="CHEBI:15378"/>
        <dbReference type="ChEBI" id="CHEBI:29999"/>
        <dbReference type="ChEBI" id="CHEBI:30616"/>
        <dbReference type="ChEBI" id="CHEBI:83421"/>
        <dbReference type="ChEBI" id="CHEBI:456216"/>
        <dbReference type="EC" id="2.7.11.1"/>
    </reaction>
</comment>
<organism evidence="15 16">
    <name type="scientific">Helobdella robusta</name>
    <name type="common">Californian leech</name>
    <dbReference type="NCBI Taxonomy" id="6412"/>
    <lineage>
        <taxon>Eukaryota</taxon>
        <taxon>Metazoa</taxon>
        <taxon>Spiralia</taxon>
        <taxon>Lophotrochozoa</taxon>
        <taxon>Annelida</taxon>
        <taxon>Clitellata</taxon>
        <taxon>Hirudinea</taxon>
        <taxon>Rhynchobdellida</taxon>
        <taxon>Glossiphoniidae</taxon>
        <taxon>Helobdella</taxon>
    </lineage>
</organism>
<dbReference type="EMBL" id="AMQM01002491">
    <property type="status" value="NOT_ANNOTATED_CDS"/>
    <property type="molecule type" value="Genomic_DNA"/>
</dbReference>
<dbReference type="FunFam" id="3.30.200.20:FF:001870">
    <property type="entry name" value="Serine/threonine-protein kinase RIO3"/>
    <property type="match status" value="1"/>
</dbReference>
<dbReference type="InterPro" id="IPR000687">
    <property type="entry name" value="RIO_kinase"/>
</dbReference>
<dbReference type="GeneID" id="20214620"/>
<dbReference type="EMBL" id="KB095812">
    <property type="protein sequence ID" value="ESO11636.1"/>
    <property type="molecule type" value="Genomic_DNA"/>
</dbReference>
<feature type="transmembrane region" description="Helical" evidence="12">
    <location>
        <begin position="249"/>
        <end position="269"/>
    </location>
</feature>
<comment type="catalytic activity">
    <reaction evidence="9 11">
        <text>L-threonyl-[protein] + ATP = O-phospho-L-threonyl-[protein] + ADP + H(+)</text>
        <dbReference type="Rhea" id="RHEA:46608"/>
        <dbReference type="Rhea" id="RHEA-COMP:11060"/>
        <dbReference type="Rhea" id="RHEA-COMP:11605"/>
        <dbReference type="ChEBI" id="CHEBI:15378"/>
        <dbReference type="ChEBI" id="CHEBI:30013"/>
        <dbReference type="ChEBI" id="CHEBI:30616"/>
        <dbReference type="ChEBI" id="CHEBI:61977"/>
        <dbReference type="ChEBI" id="CHEBI:456216"/>
        <dbReference type="EC" id="2.7.11.1"/>
    </reaction>
</comment>
<dbReference type="AlphaFoldDB" id="T1G0M2"/>
<keyword evidence="12" id="KW-1133">Transmembrane helix</keyword>
<dbReference type="GO" id="GO:0046872">
    <property type="term" value="F:metal ion binding"/>
    <property type="evidence" value="ECO:0007669"/>
    <property type="project" value="UniProtKB-UniRule"/>
</dbReference>
<dbReference type="SUPFAM" id="SSF56112">
    <property type="entry name" value="Protein kinase-like (PK-like)"/>
    <property type="match status" value="1"/>
</dbReference>
<dbReference type="InterPro" id="IPR017406">
    <property type="entry name" value="Ser/Thr_kinase_Rio3"/>
</dbReference>
<evidence type="ECO:0000256" key="5">
    <source>
        <dbReference type="ARBA" id="ARBA00022741"/>
    </source>
</evidence>
<dbReference type="HOGENOM" id="CLU_018693_5_0_1"/>
<dbReference type="RefSeq" id="XP_009010124.1">
    <property type="nucleotide sequence ID" value="XM_009011876.1"/>
</dbReference>
<keyword evidence="2 11" id="KW-0723">Serine/threonine-protein kinase</keyword>
<evidence type="ECO:0000256" key="6">
    <source>
        <dbReference type="ARBA" id="ARBA00022777"/>
    </source>
</evidence>
<keyword evidence="3 11" id="KW-0808">Transferase</keyword>
<dbReference type="Proteomes" id="UP000015101">
    <property type="component" value="Unassembled WGS sequence"/>
</dbReference>
<dbReference type="GO" id="GO:0004674">
    <property type="term" value="F:protein serine/threonine kinase activity"/>
    <property type="evidence" value="ECO:0000318"/>
    <property type="project" value="GO_Central"/>
</dbReference>
<evidence type="ECO:0000256" key="11">
    <source>
        <dbReference type="PIRNR" id="PIRNR038146"/>
    </source>
</evidence>
<dbReference type="GO" id="GO:0005524">
    <property type="term" value="F:ATP binding"/>
    <property type="evidence" value="ECO:0007669"/>
    <property type="project" value="UniProtKB-UniRule"/>
</dbReference>
<dbReference type="PROSITE" id="PS01245">
    <property type="entry name" value="RIO1"/>
    <property type="match status" value="1"/>
</dbReference>
<evidence type="ECO:0000259" key="13">
    <source>
        <dbReference type="SMART" id="SM00090"/>
    </source>
</evidence>
<dbReference type="EMBL" id="AMQM01002490">
    <property type="status" value="NOT_ANNOTATED_CDS"/>
    <property type="molecule type" value="Genomic_DNA"/>
</dbReference>
<dbReference type="SMART" id="SM00090">
    <property type="entry name" value="RIO"/>
    <property type="match status" value="1"/>
</dbReference>
<keyword evidence="8 11" id="KW-0460">Magnesium</keyword>